<protein>
    <submittedName>
        <fullName evidence="4">GNAT family N-acetyltransferase</fullName>
    </submittedName>
</protein>
<keyword evidence="7" id="KW-1185">Reference proteome</keyword>
<dbReference type="PROSITE" id="PS51186">
    <property type="entry name" value="GNAT"/>
    <property type="match status" value="1"/>
</dbReference>
<name>A0A5N1I4I0_LACJE</name>
<keyword evidence="2" id="KW-0012">Acyltransferase</keyword>
<dbReference type="Gene3D" id="3.40.630.30">
    <property type="match status" value="1"/>
</dbReference>
<dbReference type="PANTHER" id="PTHR42919:SF8">
    <property type="entry name" value="N-ALPHA-ACETYLTRANSFERASE 50"/>
    <property type="match status" value="1"/>
</dbReference>
<dbReference type="InterPro" id="IPR016181">
    <property type="entry name" value="Acyl_CoA_acyltransferase"/>
</dbReference>
<dbReference type="Pfam" id="PF00583">
    <property type="entry name" value="Acetyltransf_1"/>
    <property type="match status" value="1"/>
</dbReference>
<accession>A0A5N1I4I0</accession>
<evidence type="ECO:0000313" key="5">
    <source>
        <dbReference type="EMBL" id="MEL0564309.1"/>
    </source>
</evidence>
<dbReference type="GeneID" id="31742594"/>
<dbReference type="Proteomes" id="UP001385848">
    <property type="component" value="Unassembled WGS sequence"/>
</dbReference>
<reference evidence="4 6" key="1">
    <citation type="submission" date="2019-09" db="EMBL/GenBank/DDBJ databases">
        <title>Draft genome sequence assemblies of isolates from the urinary tract.</title>
        <authorList>
            <person name="Mores C.R."/>
            <person name="Putonti C."/>
            <person name="Wolfe A.J."/>
        </authorList>
    </citation>
    <scope>NUCLEOTIDE SEQUENCE [LARGE SCALE GENOMIC DNA]</scope>
    <source>
        <strain evidence="4 6">UMB246</strain>
    </source>
</reference>
<comment type="caution">
    <text evidence="4">The sequence shown here is derived from an EMBL/GenBank/DDBJ whole genome shotgun (WGS) entry which is preliminary data.</text>
</comment>
<gene>
    <name evidence="5" type="ORF">AAC431_00010</name>
    <name evidence="4" type="ORF">F6H94_08440</name>
</gene>
<evidence type="ECO:0000313" key="6">
    <source>
        <dbReference type="Proteomes" id="UP000327236"/>
    </source>
</evidence>
<evidence type="ECO:0000313" key="4">
    <source>
        <dbReference type="EMBL" id="KAA9320139.1"/>
    </source>
</evidence>
<dbReference type="AlphaFoldDB" id="A0A5N1I4I0"/>
<dbReference type="GO" id="GO:0016747">
    <property type="term" value="F:acyltransferase activity, transferring groups other than amino-acyl groups"/>
    <property type="evidence" value="ECO:0007669"/>
    <property type="project" value="InterPro"/>
</dbReference>
<dbReference type="Proteomes" id="UP000327236">
    <property type="component" value="Unassembled WGS sequence"/>
</dbReference>
<dbReference type="CDD" id="cd04301">
    <property type="entry name" value="NAT_SF"/>
    <property type="match status" value="1"/>
</dbReference>
<dbReference type="PANTHER" id="PTHR42919">
    <property type="entry name" value="N-ALPHA-ACETYLTRANSFERASE"/>
    <property type="match status" value="1"/>
</dbReference>
<dbReference type="InterPro" id="IPR051556">
    <property type="entry name" value="N-term/lysine_N-AcTrnsfr"/>
</dbReference>
<dbReference type="EMBL" id="JBBVUL010000001">
    <property type="protein sequence ID" value="MEL0564309.1"/>
    <property type="molecule type" value="Genomic_DNA"/>
</dbReference>
<evidence type="ECO:0000256" key="1">
    <source>
        <dbReference type="ARBA" id="ARBA00022679"/>
    </source>
</evidence>
<reference evidence="5 7" key="2">
    <citation type="submission" date="2024-04" db="EMBL/GenBank/DDBJ databases">
        <title>Three lactobacilli isolated from voided urine samples from females with type 2 diabetes.</title>
        <authorList>
            <person name="Kula A."/>
            <person name="Stegman N."/>
            <person name="Putonti C."/>
        </authorList>
    </citation>
    <scope>NUCLEOTIDE SEQUENCE [LARGE SCALE GENOMIC DNA]</scope>
    <source>
        <strain evidence="5 7">1855</strain>
    </source>
</reference>
<dbReference type="EMBL" id="VYWW01000057">
    <property type="protein sequence ID" value="KAA9320139.1"/>
    <property type="molecule type" value="Genomic_DNA"/>
</dbReference>
<evidence type="ECO:0000313" key="7">
    <source>
        <dbReference type="Proteomes" id="UP001385848"/>
    </source>
</evidence>
<evidence type="ECO:0000256" key="2">
    <source>
        <dbReference type="ARBA" id="ARBA00023315"/>
    </source>
</evidence>
<dbReference type="SUPFAM" id="SSF55729">
    <property type="entry name" value="Acyl-CoA N-acyltransferases (Nat)"/>
    <property type="match status" value="1"/>
</dbReference>
<feature type="domain" description="N-acetyltransferase" evidence="3">
    <location>
        <begin position="3"/>
        <end position="174"/>
    </location>
</feature>
<dbReference type="InterPro" id="IPR000182">
    <property type="entry name" value="GNAT_dom"/>
</dbReference>
<dbReference type="OrthoDB" id="7205533at2"/>
<keyword evidence="1 4" id="KW-0808">Transferase</keyword>
<sequence length="174" mass="20087">MSLKIIPVKKSERALHYLVNLSCEAFEATFSPYYDKGEIDAYLDLAYNPAILRDELSSDSSRFYFIEVDGEKAGYFKVNWDESVTNKNYIGDFELQRLYLLPKYQKQGLGQKAMDVVLNLAQELKKQKVWLEVWEENKVALKFFEENGFEAVGDNAFPLGQYAAQTVKVLKKDL</sequence>
<proteinExistence type="predicted"/>
<evidence type="ECO:0000259" key="3">
    <source>
        <dbReference type="PROSITE" id="PS51186"/>
    </source>
</evidence>
<dbReference type="KEGG" id="lje:BUE77_02610"/>
<dbReference type="RefSeq" id="WP_006587853.1">
    <property type="nucleotide sequence ID" value="NZ_CATOUV010000001.1"/>
</dbReference>
<organism evidence="4 6">
    <name type="scientific">Lactobacillus jensenii</name>
    <dbReference type="NCBI Taxonomy" id="109790"/>
    <lineage>
        <taxon>Bacteria</taxon>
        <taxon>Bacillati</taxon>
        <taxon>Bacillota</taxon>
        <taxon>Bacilli</taxon>
        <taxon>Lactobacillales</taxon>
        <taxon>Lactobacillaceae</taxon>
        <taxon>Lactobacillus</taxon>
    </lineage>
</organism>